<dbReference type="InterPro" id="IPR020472">
    <property type="entry name" value="WD40_PAC1"/>
</dbReference>
<gene>
    <name evidence="7" type="ORF">PENCOP_c009G03726</name>
</gene>
<dbReference type="PRINTS" id="PR00320">
    <property type="entry name" value="GPROTEINBRPT"/>
</dbReference>
<comment type="function">
    <text evidence="5">Involved in mitochondrial fission. Acts as an adapter protein required to form mitochondrial fission complexes. Formation of these complexes is required to promote constriction and fission of the mitochondrial compartment at a late step in mitochondrial division.</text>
</comment>
<dbReference type="SMART" id="SM00320">
    <property type="entry name" value="WD40"/>
    <property type="match status" value="3"/>
</dbReference>
<keyword evidence="8" id="KW-1185">Reference proteome</keyword>
<dbReference type="AlphaFoldDB" id="A0A1V6UIC1"/>
<dbReference type="Gene3D" id="2.130.10.10">
    <property type="entry name" value="YVTN repeat-like/Quinoprotein amine dehydrogenase"/>
    <property type="match status" value="1"/>
</dbReference>
<proteinExistence type="inferred from homology"/>
<dbReference type="PROSITE" id="PS50294">
    <property type="entry name" value="WD_REPEATS_REGION"/>
    <property type="match status" value="3"/>
</dbReference>
<dbReference type="EMBL" id="MDDG01000009">
    <property type="protein sequence ID" value="OQE37753.1"/>
    <property type="molecule type" value="Genomic_DNA"/>
</dbReference>
<protein>
    <recommendedName>
        <fullName evidence="4">Mitochondrial division protein 1</fullName>
    </recommendedName>
</protein>
<dbReference type="InterPro" id="IPR001680">
    <property type="entry name" value="WD40_rpt"/>
</dbReference>
<dbReference type="InterPro" id="IPR036322">
    <property type="entry name" value="WD40_repeat_dom_sf"/>
</dbReference>
<keyword evidence="1 6" id="KW-0853">WD repeat</keyword>
<dbReference type="PANTHER" id="PTHR22847">
    <property type="entry name" value="WD40 REPEAT PROTEIN"/>
    <property type="match status" value="1"/>
</dbReference>
<accession>A0A1V6UIC1</accession>
<evidence type="ECO:0000256" key="3">
    <source>
        <dbReference type="ARBA" id="ARBA00038415"/>
    </source>
</evidence>
<dbReference type="PANTHER" id="PTHR22847:SF637">
    <property type="entry name" value="WD REPEAT DOMAIN 5B"/>
    <property type="match status" value="1"/>
</dbReference>
<feature type="repeat" description="WD" evidence="6">
    <location>
        <begin position="316"/>
        <end position="357"/>
    </location>
</feature>
<dbReference type="GO" id="GO:0005634">
    <property type="term" value="C:nucleus"/>
    <property type="evidence" value="ECO:0007669"/>
    <property type="project" value="TreeGrafter"/>
</dbReference>
<dbReference type="PROSITE" id="PS50082">
    <property type="entry name" value="WD_REPEATS_2"/>
    <property type="match status" value="3"/>
</dbReference>
<dbReference type="Pfam" id="PF00400">
    <property type="entry name" value="WD40"/>
    <property type="match status" value="3"/>
</dbReference>
<feature type="repeat" description="WD" evidence="6">
    <location>
        <begin position="358"/>
        <end position="399"/>
    </location>
</feature>
<evidence type="ECO:0000256" key="1">
    <source>
        <dbReference type="ARBA" id="ARBA00022574"/>
    </source>
</evidence>
<feature type="repeat" description="WD" evidence="6">
    <location>
        <begin position="400"/>
        <end position="432"/>
    </location>
</feature>
<name>A0A1V6UIC1_9EURO</name>
<reference evidence="8" key="1">
    <citation type="journal article" date="2017" name="Nat. Microbiol.">
        <title>Global analysis of biosynthetic gene clusters reveals vast potential of secondary metabolite production in Penicillium species.</title>
        <authorList>
            <person name="Nielsen J.C."/>
            <person name="Grijseels S."/>
            <person name="Prigent S."/>
            <person name="Ji B."/>
            <person name="Dainat J."/>
            <person name="Nielsen K.F."/>
            <person name="Frisvad J.C."/>
            <person name="Workman M."/>
            <person name="Nielsen J."/>
        </authorList>
    </citation>
    <scope>NUCLEOTIDE SEQUENCE [LARGE SCALE GENOMIC DNA]</scope>
    <source>
        <strain evidence="8">IBT 31321</strain>
    </source>
</reference>
<organism evidence="7 8">
    <name type="scientific">Penicillium coprophilum</name>
    <dbReference type="NCBI Taxonomy" id="36646"/>
    <lineage>
        <taxon>Eukaryota</taxon>
        <taxon>Fungi</taxon>
        <taxon>Dikarya</taxon>
        <taxon>Ascomycota</taxon>
        <taxon>Pezizomycotina</taxon>
        <taxon>Eurotiomycetes</taxon>
        <taxon>Eurotiomycetidae</taxon>
        <taxon>Eurotiales</taxon>
        <taxon>Aspergillaceae</taxon>
        <taxon>Penicillium</taxon>
    </lineage>
</organism>
<evidence type="ECO:0000313" key="7">
    <source>
        <dbReference type="EMBL" id="OQE37753.1"/>
    </source>
</evidence>
<dbReference type="STRING" id="36646.A0A1V6UIC1"/>
<evidence type="ECO:0000256" key="5">
    <source>
        <dbReference type="ARBA" id="ARBA00043913"/>
    </source>
</evidence>
<evidence type="ECO:0000313" key="8">
    <source>
        <dbReference type="Proteomes" id="UP000191500"/>
    </source>
</evidence>
<comment type="caution">
    <text evidence="7">The sequence shown here is derived from an EMBL/GenBank/DDBJ whole genome shotgun (WGS) entry which is preliminary data.</text>
</comment>
<evidence type="ECO:0000256" key="6">
    <source>
        <dbReference type="PROSITE-ProRule" id="PRU00221"/>
    </source>
</evidence>
<dbReference type="GO" id="GO:1990234">
    <property type="term" value="C:transferase complex"/>
    <property type="evidence" value="ECO:0007669"/>
    <property type="project" value="UniProtKB-ARBA"/>
</dbReference>
<evidence type="ECO:0000256" key="4">
    <source>
        <dbReference type="ARBA" id="ARBA00039789"/>
    </source>
</evidence>
<sequence>MFKELDAGYESLNPAHGAYALEIVQSIPSGLSKVYDHIMNRIEKGVLRDPIYCKAVLVAVDLTFRPLGLSELAILADIPLRIDPRSIVQKCGSFLTIKKDTVYLVHQSAKDYLDASYRSRLDSAGPAKGHTEISRRSIRNLYSMLKQNAWNLSSGLKPKDTSSPEPDPLAPIRYSCVLWVDHLSFPNEESPEKKGELIEEALTSEFLSTRFLRWFEALSLLGQLSGGVRSIRMLLDLAQFRMGQNSQLARLLKDAERFVLSHGSIIERAPLQVYASALIFSPILSDIRREQWEERLPFVQAVAGIKGPWRADRQTLEGHSDWVLDVAFSPDGKMLASASYDTTVRLWITATDTTQQTLVGHRRSVKAVTFSPDSTMLASASSDKTIRIWNNTTGALYRVIQGHTDSINSVAFFADGKMLALALSDHTIRLWDAVTGLPQKYFKVMIVGFPQLPSRLIVRCLHRLHSIAPFGYGTQKRV</sequence>
<evidence type="ECO:0000256" key="2">
    <source>
        <dbReference type="ARBA" id="ARBA00022737"/>
    </source>
</evidence>
<keyword evidence="2" id="KW-0677">Repeat</keyword>
<comment type="similarity">
    <text evidence="3">Belongs to the WD repeat MDV1/CAF4 family.</text>
</comment>
<dbReference type="Proteomes" id="UP000191500">
    <property type="component" value="Unassembled WGS sequence"/>
</dbReference>
<dbReference type="CDD" id="cd00200">
    <property type="entry name" value="WD40"/>
    <property type="match status" value="1"/>
</dbReference>
<dbReference type="SUPFAM" id="SSF50978">
    <property type="entry name" value="WD40 repeat-like"/>
    <property type="match status" value="1"/>
</dbReference>
<dbReference type="InterPro" id="IPR015943">
    <property type="entry name" value="WD40/YVTN_repeat-like_dom_sf"/>
</dbReference>